<proteinExistence type="inferred from homology"/>
<keyword evidence="9" id="KW-0274">FAD</keyword>
<organism evidence="17 18">
    <name type="scientific">Babesia divergens</name>
    <dbReference type="NCBI Taxonomy" id="32595"/>
    <lineage>
        <taxon>Eukaryota</taxon>
        <taxon>Sar</taxon>
        <taxon>Alveolata</taxon>
        <taxon>Apicomplexa</taxon>
        <taxon>Aconoidasida</taxon>
        <taxon>Piroplasmida</taxon>
        <taxon>Babesiidae</taxon>
        <taxon>Babesia</taxon>
    </lineage>
</organism>
<evidence type="ECO:0000256" key="13">
    <source>
        <dbReference type="ARBA" id="ARBA00023157"/>
    </source>
</evidence>
<evidence type="ECO:0000256" key="2">
    <source>
        <dbReference type="ARBA" id="ARBA00004367"/>
    </source>
</evidence>
<reference evidence="17" key="2">
    <citation type="submission" date="2021-05" db="EMBL/GenBank/DDBJ databases">
        <authorList>
            <person name="Pain A."/>
        </authorList>
    </citation>
    <scope>NUCLEOTIDE SEQUENCE</scope>
    <source>
        <strain evidence="17">1802A</strain>
    </source>
</reference>
<dbReference type="InterPro" id="IPR037192">
    <property type="entry name" value="ERO1-like_sf"/>
</dbReference>
<evidence type="ECO:0000256" key="15">
    <source>
        <dbReference type="ARBA" id="ARBA00023284"/>
    </source>
</evidence>
<comment type="caution">
    <text evidence="17">The sequence shown here is derived from an EMBL/GenBank/DDBJ whole genome shotgun (WGS) entry which is preliminary data.</text>
</comment>
<keyword evidence="13" id="KW-1015">Disulfide bond</keyword>
<evidence type="ECO:0000256" key="7">
    <source>
        <dbReference type="ARBA" id="ARBA00022729"/>
    </source>
</evidence>
<dbReference type="AlphaFoldDB" id="A0AAD9GDK6"/>
<reference evidence="17" key="1">
    <citation type="journal article" date="2014" name="Nucleic Acids Res.">
        <title>The evolutionary dynamics of variant antigen genes in Babesia reveal a history of genomic innovation underlying host-parasite interaction.</title>
        <authorList>
            <person name="Jackson A.P."/>
            <person name="Otto T.D."/>
            <person name="Darby A."/>
            <person name="Ramaprasad A."/>
            <person name="Xia D."/>
            <person name="Echaide I.E."/>
            <person name="Farber M."/>
            <person name="Gahlot S."/>
            <person name="Gamble J."/>
            <person name="Gupta D."/>
            <person name="Gupta Y."/>
            <person name="Jackson L."/>
            <person name="Malandrin L."/>
            <person name="Malas T.B."/>
            <person name="Moussa E."/>
            <person name="Nair M."/>
            <person name="Reid A.J."/>
            <person name="Sanders M."/>
            <person name="Sharma J."/>
            <person name="Tracey A."/>
            <person name="Quail M.A."/>
            <person name="Weir W."/>
            <person name="Wastling J.M."/>
            <person name="Hall N."/>
            <person name="Willadsen P."/>
            <person name="Lingelbach K."/>
            <person name="Shiels B."/>
            <person name="Tait A."/>
            <person name="Berriman M."/>
            <person name="Allred D.R."/>
            <person name="Pain A."/>
        </authorList>
    </citation>
    <scope>NUCLEOTIDE SEQUENCE</scope>
    <source>
        <strain evidence="17">1802A</strain>
    </source>
</reference>
<keyword evidence="11" id="KW-0560">Oxidoreductase</keyword>
<dbReference type="GO" id="GO:0005789">
    <property type="term" value="C:endoplasmic reticulum membrane"/>
    <property type="evidence" value="ECO:0007669"/>
    <property type="project" value="UniProtKB-SubCell"/>
</dbReference>
<keyword evidence="7 16" id="KW-0732">Signal</keyword>
<evidence type="ECO:0000256" key="8">
    <source>
        <dbReference type="ARBA" id="ARBA00022824"/>
    </source>
</evidence>
<evidence type="ECO:0000313" key="18">
    <source>
        <dbReference type="Proteomes" id="UP001195914"/>
    </source>
</evidence>
<dbReference type="EMBL" id="JAHBMH010000044">
    <property type="protein sequence ID" value="KAK1936506.1"/>
    <property type="molecule type" value="Genomic_DNA"/>
</dbReference>
<evidence type="ECO:0000256" key="16">
    <source>
        <dbReference type="SAM" id="SignalP"/>
    </source>
</evidence>
<evidence type="ECO:0000256" key="3">
    <source>
        <dbReference type="ARBA" id="ARBA00008277"/>
    </source>
</evidence>
<dbReference type="InterPro" id="IPR007266">
    <property type="entry name" value="Ero1"/>
</dbReference>
<keyword evidence="14" id="KW-0325">Glycoprotein</keyword>
<keyword evidence="8" id="KW-0256">Endoplasmic reticulum</keyword>
<evidence type="ECO:0000256" key="12">
    <source>
        <dbReference type="ARBA" id="ARBA00023136"/>
    </source>
</evidence>
<feature type="chain" id="PRO_5041972139" evidence="16">
    <location>
        <begin position="26"/>
        <end position="509"/>
    </location>
</feature>
<feature type="signal peptide" evidence="16">
    <location>
        <begin position="1"/>
        <end position="25"/>
    </location>
</feature>
<comment type="subunit">
    <text evidence="4">May function both as a monomer and a homodimer.</text>
</comment>
<dbReference type="GO" id="GO:0016972">
    <property type="term" value="F:thiol oxidase activity"/>
    <property type="evidence" value="ECO:0007669"/>
    <property type="project" value="InterPro"/>
</dbReference>
<evidence type="ECO:0000256" key="1">
    <source>
        <dbReference type="ARBA" id="ARBA00001974"/>
    </source>
</evidence>
<dbReference type="Proteomes" id="UP001195914">
    <property type="component" value="Unassembled WGS sequence"/>
</dbReference>
<evidence type="ECO:0000313" key="17">
    <source>
        <dbReference type="EMBL" id="KAK1936506.1"/>
    </source>
</evidence>
<dbReference type="GO" id="GO:0015035">
    <property type="term" value="F:protein-disulfide reductase activity"/>
    <property type="evidence" value="ECO:0007669"/>
    <property type="project" value="InterPro"/>
</dbReference>
<evidence type="ECO:0000256" key="4">
    <source>
        <dbReference type="ARBA" id="ARBA00011802"/>
    </source>
</evidence>
<dbReference type="Pfam" id="PF04137">
    <property type="entry name" value="ERO1"/>
    <property type="match status" value="1"/>
</dbReference>
<comment type="similarity">
    <text evidence="3">Belongs to the EROs family.</text>
</comment>
<accession>A0AAD9GDK6</accession>
<evidence type="ECO:0000256" key="14">
    <source>
        <dbReference type="ARBA" id="ARBA00023180"/>
    </source>
</evidence>
<keyword evidence="5" id="KW-0813">Transport</keyword>
<keyword evidence="10" id="KW-0249">Electron transport</keyword>
<evidence type="ECO:0000256" key="11">
    <source>
        <dbReference type="ARBA" id="ARBA00023002"/>
    </source>
</evidence>
<gene>
    <name evidence="17" type="ORF">X943_003923</name>
</gene>
<dbReference type="PANTHER" id="PTHR12613:SF0">
    <property type="entry name" value="ERO1-LIKE PROTEIN"/>
    <property type="match status" value="1"/>
</dbReference>
<evidence type="ECO:0000256" key="6">
    <source>
        <dbReference type="ARBA" id="ARBA00022630"/>
    </source>
</evidence>
<dbReference type="GO" id="GO:0071949">
    <property type="term" value="F:FAD binding"/>
    <property type="evidence" value="ECO:0007669"/>
    <property type="project" value="InterPro"/>
</dbReference>
<comment type="cofactor">
    <cofactor evidence="1">
        <name>FAD</name>
        <dbReference type="ChEBI" id="CHEBI:57692"/>
    </cofactor>
</comment>
<dbReference type="PANTHER" id="PTHR12613">
    <property type="entry name" value="ERO1-RELATED"/>
    <property type="match status" value="1"/>
</dbReference>
<keyword evidence="15" id="KW-0676">Redox-active center</keyword>
<protein>
    <submittedName>
        <fullName evidence="17">Endoplasmic reticulum oxidoreductin</fullName>
    </submittedName>
</protein>
<keyword evidence="18" id="KW-1185">Reference proteome</keyword>
<dbReference type="SUPFAM" id="SSF110019">
    <property type="entry name" value="ERO1-like"/>
    <property type="match status" value="1"/>
</dbReference>
<keyword evidence="12" id="KW-0472">Membrane</keyword>
<comment type="subcellular location">
    <subcellularLocation>
        <location evidence="2">Endoplasmic reticulum membrane</location>
        <topology evidence="2">Peripheral membrane protein</topology>
        <orientation evidence="2">Lumenal side</orientation>
    </subcellularLocation>
</comment>
<evidence type="ECO:0000256" key="10">
    <source>
        <dbReference type="ARBA" id="ARBA00022982"/>
    </source>
</evidence>
<keyword evidence="6" id="KW-0285">Flavoprotein</keyword>
<evidence type="ECO:0000256" key="5">
    <source>
        <dbReference type="ARBA" id="ARBA00022448"/>
    </source>
</evidence>
<dbReference type="GO" id="GO:0034975">
    <property type="term" value="P:protein folding in endoplasmic reticulum"/>
    <property type="evidence" value="ECO:0007669"/>
    <property type="project" value="InterPro"/>
</dbReference>
<evidence type="ECO:0000256" key="9">
    <source>
        <dbReference type="ARBA" id="ARBA00022827"/>
    </source>
</evidence>
<name>A0AAD9GDK6_BABDI</name>
<sequence>MITRLSVFVLFLVIASDLLVGLVGSINGIKNEGVTPILLPSHAEEALNVDARVSSSGISQKYVAIDDTHEFSFVKLLADAELVHNKLEPIMRSLYFRIFRINLDSPCRLRERIDFCANGVEDGSDNSFETPSGVTLDAPECVPKCYVGRCQPYEITGSAFLNGLEHFVVRYPNEPDAADWDPKDLYSNSMWYKDILGFYPSREEKPVYVDLMHNPPSHTGYKGGDDWKEIYDLQCSSEDDVPCDQTEHLYRLISGMQSSVAAWSAWNYKCVNPIAAYQLKSELPRYLRNPKFYSKMLGDHPDRLENLYYTFQALLKTVCRLTPFLTGFTNSLGKQKEHEQLQHSLFDFLSAEYELCRDVDPVYDHHTCEGCQPRYASNVAAQLKHPRLIEKFNNISDVIDCLGCEKCRLHGKLKLTALQIVVRSVGWTEHMMLERNEIVALLHALDYFAQSIIFVHKFNEQHKRHMVLYPLRLMLAVLLVITVVYRQELLQALCHCTIVEEEHEDAVTE</sequence>